<dbReference type="Proteomes" id="UP000233469">
    <property type="component" value="Unassembled WGS sequence"/>
</dbReference>
<name>A0A2N1MAG4_9GLOM</name>
<feature type="non-terminal residue" evidence="1">
    <location>
        <position position="52"/>
    </location>
</feature>
<evidence type="ECO:0000313" key="2">
    <source>
        <dbReference type="Proteomes" id="UP000233469"/>
    </source>
</evidence>
<dbReference type="AlphaFoldDB" id="A0A2N1MAG4"/>
<accession>A0A2N1MAG4</accession>
<reference evidence="1 2" key="2">
    <citation type="submission" date="2017-10" db="EMBL/GenBank/DDBJ databases">
        <title>Extensive intraspecific genome diversity in a model arbuscular mycorrhizal fungus.</title>
        <authorList>
            <person name="Chen E.C.H."/>
            <person name="Morin E."/>
            <person name="Baudet D."/>
            <person name="Noel J."/>
            <person name="Ndikumana S."/>
            <person name="Charron P."/>
            <person name="St-Onge C."/>
            <person name="Giorgi J."/>
            <person name="Grigoriev I.V."/>
            <person name="Roux C."/>
            <person name="Martin F.M."/>
            <person name="Corradi N."/>
        </authorList>
    </citation>
    <scope>NUCLEOTIDE SEQUENCE [LARGE SCALE GENOMIC DNA]</scope>
    <source>
        <strain evidence="1 2">C2</strain>
    </source>
</reference>
<dbReference type="EMBL" id="LLXL01003486">
    <property type="protein sequence ID" value="PKK58617.1"/>
    <property type="molecule type" value="Genomic_DNA"/>
</dbReference>
<reference evidence="1 2" key="1">
    <citation type="submission" date="2016-04" db="EMBL/GenBank/DDBJ databases">
        <title>Genome analyses suggest a sexual origin of heterokaryosis in a supposedly ancient asexual fungus.</title>
        <authorList>
            <person name="Ropars J."/>
            <person name="Sedzielewska K."/>
            <person name="Noel J."/>
            <person name="Charron P."/>
            <person name="Farinelli L."/>
            <person name="Marton T."/>
            <person name="Kruger M."/>
            <person name="Pelin A."/>
            <person name="Brachmann A."/>
            <person name="Corradi N."/>
        </authorList>
    </citation>
    <scope>NUCLEOTIDE SEQUENCE [LARGE SCALE GENOMIC DNA]</scope>
    <source>
        <strain evidence="1 2">C2</strain>
    </source>
</reference>
<gene>
    <name evidence="1" type="ORF">RhiirC2_763302</name>
</gene>
<organism evidence="1 2">
    <name type="scientific">Rhizophagus irregularis</name>
    <dbReference type="NCBI Taxonomy" id="588596"/>
    <lineage>
        <taxon>Eukaryota</taxon>
        <taxon>Fungi</taxon>
        <taxon>Fungi incertae sedis</taxon>
        <taxon>Mucoromycota</taxon>
        <taxon>Glomeromycotina</taxon>
        <taxon>Glomeromycetes</taxon>
        <taxon>Glomerales</taxon>
        <taxon>Glomeraceae</taxon>
        <taxon>Rhizophagus</taxon>
    </lineage>
</organism>
<proteinExistence type="predicted"/>
<sequence>MGKISLTGYDYPAKVFLDGSNPNKLNLRGNCETRGNNLRFSFITMFISVGCC</sequence>
<comment type="caution">
    <text evidence="1">The sequence shown here is derived from an EMBL/GenBank/DDBJ whole genome shotgun (WGS) entry which is preliminary data.</text>
</comment>
<evidence type="ECO:0000313" key="1">
    <source>
        <dbReference type="EMBL" id="PKK58617.1"/>
    </source>
</evidence>
<protein>
    <submittedName>
        <fullName evidence="1">Uncharacterized protein</fullName>
    </submittedName>
</protein>